<comment type="caution">
    <text evidence="1">The sequence shown here is derived from an EMBL/GenBank/DDBJ whole genome shotgun (WGS) entry which is preliminary data.</text>
</comment>
<proteinExistence type="predicted"/>
<evidence type="ECO:0000313" key="2">
    <source>
        <dbReference type="Proteomes" id="UP001362999"/>
    </source>
</evidence>
<dbReference type="Proteomes" id="UP001362999">
    <property type="component" value="Unassembled WGS sequence"/>
</dbReference>
<accession>A0AAW0BPH5</accession>
<dbReference type="EMBL" id="JAWWNJ010000028">
    <property type="protein sequence ID" value="KAK7028373.1"/>
    <property type="molecule type" value="Genomic_DNA"/>
</dbReference>
<reference evidence="1 2" key="1">
    <citation type="journal article" date="2024" name="J Genomics">
        <title>Draft genome sequencing and assembly of Favolaschia claudopus CIRM-BRFM 2984 isolated from oak limbs.</title>
        <authorList>
            <person name="Navarro D."/>
            <person name="Drula E."/>
            <person name="Chaduli D."/>
            <person name="Cazenave R."/>
            <person name="Ahrendt S."/>
            <person name="Wang J."/>
            <person name="Lipzen A."/>
            <person name="Daum C."/>
            <person name="Barry K."/>
            <person name="Grigoriev I.V."/>
            <person name="Favel A."/>
            <person name="Rosso M.N."/>
            <person name="Martin F."/>
        </authorList>
    </citation>
    <scope>NUCLEOTIDE SEQUENCE [LARGE SCALE GENOMIC DNA]</scope>
    <source>
        <strain evidence="1 2">CIRM-BRFM 2984</strain>
    </source>
</reference>
<protein>
    <submittedName>
        <fullName evidence="1">Uncharacterized protein</fullName>
    </submittedName>
</protein>
<evidence type="ECO:0000313" key="1">
    <source>
        <dbReference type="EMBL" id="KAK7028373.1"/>
    </source>
</evidence>
<keyword evidence="2" id="KW-1185">Reference proteome</keyword>
<gene>
    <name evidence="1" type="ORF">R3P38DRAFT_922513</name>
</gene>
<organism evidence="1 2">
    <name type="scientific">Favolaschia claudopus</name>
    <dbReference type="NCBI Taxonomy" id="2862362"/>
    <lineage>
        <taxon>Eukaryota</taxon>
        <taxon>Fungi</taxon>
        <taxon>Dikarya</taxon>
        <taxon>Basidiomycota</taxon>
        <taxon>Agaricomycotina</taxon>
        <taxon>Agaricomycetes</taxon>
        <taxon>Agaricomycetidae</taxon>
        <taxon>Agaricales</taxon>
        <taxon>Marasmiineae</taxon>
        <taxon>Mycenaceae</taxon>
        <taxon>Favolaschia</taxon>
    </lineage>
</organism>
<sequence length="225" mass="24774">MCCQAHPVTKLRRLFRWRRERSHLVLHIPGRHWIPVSRHAHVHRVTTIQREVPDYWNGKTCSSCSPYCTTCDGTESYIGADGPLNSITFCDGGDPPHSERKRMYAIGGSCRSCHDSCATCSGPATPPADRAPIRVPMVQFSIRIPTPAESSHSCATCAKHRLTAPSCSPSFYVTREVQCVDSCPLVLLRTAMHASTCSESSSHCTSHASNSFLASLFVLVVLYPT</sequence>
<name>A0AAW0BPH5_9AGAR</name>
<dbReference type="AlphaFoldDB" id="A0AAW0BPH5"/>